<comment type="catalytic activity">
    <reaction evidence="12">
        <text>O-phospho-L-serine + H2O = L-serine + phosphate</text>
        <dbReference type="Rhea" id="RHEA:21208"/>
        <dbReference type="ChEBI" id="CHEBI:15377"/>
        <dbReference type="ChEBI" id="CHEBI:33384"/>
        <dbReference type="ChEBI" id="CHEBI:43474"/>
        <dbReference type="ChEBI" id="CHEBI:57524"/>
        <dbReference type="EC" id="3.1.3.3"/>
    </reaction>
</comment>
<evidence type="ECO:0000256" key="11">
    <source>
        <dbReference type="ARBA" id="ARBA00031693"/>
    </source>
</evidence>
<dbReference type="GO" id="GO:0005737">
    <property type="term" value="C:cytoplasm"/>
    <property type="evidence" value="ECO:0007669"/>
    <property type="project" value="TreeGrafter"/>
</dbReference>
<dbReference type="UniPathway" id="UPA00135">
    <property type="reaction ID" value="UER00198"/>
</dbReference>
<evidence type="ECO:0000256" key="8">
    <source>
        <dbReference type="ARBA" id="ARBA00022801"/>
    </source>
</evidence>
<protein>
    <recommendedName>
        <fullName evidence="5">Phosphoserine phosphatase</fullName>
        <ecNumber evidence="4">3.1.3.3</ecNumber>
    </recommendedName>
    <alternativeName>
        <fullName evidence="11">O-phosphoserine phosphohydrolase</fullName>
    </alternativeName>
</protein>
<dbReference type="InterPro" id="IPR036412">
    <property type="entry name" value="HAD-like_sf"/>
</dbReference>
<name>A0A6I3RXC6_9BURK</name>
<evidence type="ECO:0000256" key="13">
    <source>
        <dbReference type="ARBA" id="ARBA00048523"/>
    </source>
</evidence>
<evidence type="ECO:0000256" key="12">
    <source>
        <dbReference type="ARBA" id="ARBA00048138"/>
    </source>
</evidence>
<evidence type="ECO:0000256" key="6">
    <source>
        <dbReference type="ARBA" id="ARBA00022605"/>
    </source>
</evidence>
<organism evidence="15 16">
    <name type="scientific">Parasutterella excrementihominis</name>
    <dbReference type="NCBI Taxonomy" id="487175"/>
    <lineage>
        <taxon>Bacteria</taxon>
        <taxon>Pseudomonadati</taxon>
        <taxon>Pseudomonadota</taxon>
        <taxon>Betaproteobacteria</taxon>
        <taxon>Burkholderiales</taxon>
        <taxon>Sutterellaceae</taxon>
        <taxon>Parasutterella</taxon>
    </lineage>
</organism>
<dbReference type="RefSeq" id="WP_021867296.1">
    <property type="nucleotide sequence ID" value="NZ_CAMSPD010000035.1"/>
</dbReference>
<gene>
    <name evidence="15" type="primary">serB</name>
    <name evidence="15" type="ORF">GMD42_00915</name>
</gene>
<feature type="active site" description="Nucleophile" evidence="14">
    <location>
        <position position="79"/>
    </location>
</feature>
<dbReference type="PANTHER" id="PTHR43344:SF2">
    <property type="entry name" value="PHOSPHOSERINE PHOSPHATASE"/>
    <property type="match status" value="1"/>
</dbReference>
<dbReference type="SFLD" id="SFLDF00029">
    <property type="entry name" value="phosphoserine_phosphatase"/>
    <property type="match status" value="1"/>
</dbReference>
<keyword evidence="9" id="KW-0460">Magnesium</keyword>
<comment type="cofactor">
    <cofactor evidence="1">
        <name>Mg(2+)</name>
        <dbReference type="ChEBI" id="CHEBI:18420"/>
    </cofactor>
</comment>
<dbReference type="SUPFAM" id="SSF56784">
    <property type="entry name" value="HAD-like"/>
    <property type="match status" value="1"/>
</dbReference>
<evidence type="ECO:0000313" key="16">
    <source>
        <dbReference type="Proteomes" id="UP000462362"/>
    </source>
</evidence>
<dbReference type="Pfam" id="PF12710">
    <property type="entry name" value="HAD"/>
    <property type="match status" value="1"/>
</dbReference>
<dbReference type="EC" id="3.1.3.3" evidence="4"/>
<comment type="caution">
    <text evidence="15">The sequence shown here is derived from an EMBL/GenBank/DDBJ whole genome shotgun (WGS) entry which is preliminary data.</text>
</comment>
<dbReference type="InterPro" id="IPR050582">
    <property type="entry name" value="HAD-like_SerB"/>
</dbReference>
<dbReference type="GO" id="GO:0006564">
    <property type="term" value="P:L-serine biosynthetic process"/>
    <property type="evidence" value="ECO:0007669"/>
    <property type="project" value="UniProtKB-KW"/>
</dbReference>
<evidence type="ECO:0000256" key="7">
    <source>
        <dbReference type="ARBA" id="ARBA00022723"/>
    </source>
</evidence>
<dbReference type="NCBIfam" id="TIGR00338">
    <property type="entry name" value="serB"/>
    <property type="match status" value="1"/>
</dbReference>
<evidence type="ECO:0000256" key="4">
    <source>
        <dbReference type="ARBA" id="ARBA00012640"/>
    </source>
</evidence>
<dbReference type="NCBIfam" id="TIGR01488">
    <property type="entry name" value="HAD-SF-IB"/>
    <property type="match status" value="1"/>
</dbReference>
<dbReference type="InterPro" id="IPR023214">
    <property type="entry name" value="HAD_sf"/>
</dbReference>
<dbReference type="SFLD" id="SFLDS00003">
    <property type="entry name" value="Haloacid_Dehalogenase"/>
    <property type="match status" value="1"/>
</dbReference>
<dbReference type="SFLD" id="SFLDG01137">
    <property type="entry name" value="C1.6.1:_Phosphoserine_Phosphat"/>
    <property type="match status" value="1"/>
</dbReference>
<keyword evidence="6" id="KW-0028">Amino-acid biosynthesis</keyword>
<comment type="catalytic activity">
    <reaction evidence="13">
        <text>O-phospho-D-serine + H2O = D-serine + phosphate</text>
        <dbReference type="Rhea" id="RHEA:24873"/>
        <dbReference type="ChEBI" id="CHEBI:15377"/>
        <dbReference type="ChEBI" id="CHEBI:35247"/>
        <dbReference type="ChEBI" id="CHEBI:43474"/>
        <dbReference type="ChEBI" id="CHEBI:58680"/>
        <dbReference type="EC" id="3.1.3.3"/>
    </reaction>
</comment>
<comment type="pathway">
    <text evidence="2">Amino-acid biosynthesis; L-serine biosynthesis; L-serine from 3-phospho-D-glycerate: step 3/3.</text>
</comment>
<sequence>MSHDLVLQTKIGREETLEKFLHTIGKKGTIKDPCAVRLRRVNREEFEGRWAQKARALQIDANWIEPGLKLKNFKLFATDMDSTFLNLETLDEMASFVGKGEEVAHITELAMQGKIRNYAESLTARVKLMAGADASIVDRLIDRHIKPNPGAEKLVAAFKAAGIPMLLVSGGFSCVTEVVKERYGFTHVISNELEIVDGKLTGRVTGPFGTPIIDGRGKISYVSAYALQHGIELSELITMGDGSNDIPMLEAAGLSIAWHAKPKVRPHAKQAFDFAPLSGVLALFD</sequence>
<feature type="active site" description="Proton donor" evidence="14">
    <location>
        <position position="81"/>
    </location>
</feature>
<evidence type="ECO:0000256" key="9">
    <source>
        <dbReference type="ARBA" id="ARBA00022842"/>
    </source>
</evidence>
<dbReference type="Proteomes" id="UP000462362">
    <property type="component" value="Unassembled WGS sequence"/>
</dbReference>
<accession>A0A6I3RXC6</accession>
<keyword evidence="7" id="KW-0479">Metal-binding</keyword>
<evidence type="ECO:0000256" key="3">
    <source>
        <dbReference type="ARBA" id="ARBA00009184"/>
    </source>
</evidence>
<proteinExistence type="inferred from homology"/>
<keyword evidence="8 15" id="KW-0378">Hydrolase</keyword>
<dbReference type="GO" id="GO:0036424">
    <property type="term" value="F:L-phosphoserine phosphatase activity"/>
    <property type="evidence" value="ECO:0007669"/>
    <property type="project" value="InterPro"/>
</dbReference>
<evidence type="ECO:0000256" key="1">
    <source>
        <dbReference type="ARBA" id="ARBA00001946"/>
    </source>
</evidence>
<dbReference type="InterPro" id="IPR004469">
    <property type="entry name" value="PSP"/>
</dbReference>
<evidence type="ECO:0000256" key="14">
    <source>
        <dbReference type="PIRSR" id="PIRSR604469-1"/>
    </source>
</evidence>
<dbReference type="GO" id="GO:0000287">
    <property type="term" value="F:magnesium ion binding"/>
    <property type="evidence" value="ECO:0007669"/>
    <property type="project" value="TreeGrafter"/>
</dbReference>
<evidence type="ECO:0000256" key="5">
    <source>
        <dbReference type="ARBA" id="ARBA00015196"/>
    </source>
</evidence>
<dbReference type="PANTHER" id="PTHR43344">
    <property type="entry name" value="PHOSPHOSERINE PHOSPHATASE"/>
    <property type="match status" value="1"/>
</dbReference>
<reference evidence="15 16" key="1">
    <citation type="journal article" date="2019" name="Nat. Med.">
        <title>A library of human gut bacterial isolates paired with longitudinal multiomics data enables mechanistic microbiome research.</title>
        <authorList>
            <person name="Poyet M."/>
            <person name="Groussin M."/>
            <person name="Gibbons S.M."/>
            <person name="Avila-Pacheco J."/>
            <person name="Jiang X."/>
            <person name="Kearney S.M."/>
            <person name="Perrotta A.R."/>
            <person name="Berdy B."/>
            <person name="Zhao S."/>
            <person name="Lieberman T.D."/>
            <person name="Swanson P.K."/>
            <person name="Smith M."/>
            <person name="Roesemann S."/>
            <person name="Alexander J.E."/>
            <person name="Rich S.A."/>
            <person name="Livny J."/>
            <person name="Vlamakis H."/>
            <person name="Clish C."/>
            <person name="Bullock K."/>
            <person name="Deik A."/>
            <person name="Scott J."/>
            <person name="Pierce K.A."/>
            <person name="Xavier R.J."/>
            <person name="Alm E.J."/>
        </authorList>
    </citation>
    <scope>NUCLEOTIDE SEQUENCE [LARGE SCALE GENOMIC DNA]</scope>
    <source>
        <strain evidence="15 16">BIOML-A2</strain>
    </source>
</reference>
<dbReference type="EMBL" id="WNCL01000002">
    <property type="protein sequence ID" value="MTU42204.1"/>
    <property type="molecule type" value="Genomic_DNA"/>
</dbReference>
<dbReference type="Gene3D" id="3.40.50.1000">
    <property type="entry name" value="HAD superfamily/HAD-like"/>
    <property type="match status" value="1"/>
</dbReference>
<keyword evidence="10" id="KW-0718">Serine biosynthesis</keyword>
<dbReference type="SFLD" id="SFLDG01136">
    <property type="entry name" value="C1.6:_Phosphoserine_Phosphatas"/>
    <property type="match status" value="1"/>
</dbReference>
<evidence type="ECO:0000313" key="15">
    <source>
        <dbReference type="EMBL" id="MTU42204.1"/>
    </source>
</evidence>
<evidence type="ECO:0000256" key="10">
    <source>
        <dbReference type="ARBA" id="ARBA00023299"/>
    </source>
</evidence>
<evidence type="ECO:0000256" key="2">
    <source>
        <dbReference type="ARBA" id="ARBA00005135"/>
    </source>
</evidence>
<dbReference type="AlphaFoldDB" id="A0A6I3RXC6"/>
<comment type="similarity">
    <text evidence="3">Belongs to the HAD-like hydrolase superfamily. SerB family.</text>
</comment>